<name>A0A1B3XUW1_9BACI</name>
<organism evidence="1 2">
    <name type="scientific">Peribacillus muralis</name>
    <dbReference type="NCBI Taxonomy" id="264697"/>
    <lineage>
        <taxon>Bacteria</taxon>
        <taxon>Bacillati</taxon>
        <taxon>Bacillota</taxon>
        <taxon>Bacilli</taxon>
        <taxon>Bacillales</taxon>
        <taxon>Bacillaceae</taxon>
        <taxon>Peribacillus</taxon>
    </lineage>
</organism>
<dbReference type="EMBL" id="CP017080">
    <property type="protein sequence ID" value="AOH57013.1"/>
    <property type="molecule type" value="Genomic_DNA"/>
</dbReference>
<proteinExistence type="predicted"/>
<dbReference type="KEGG" id="bmur:ABE28_021920"/>
<dbReference type="AlphaFoldDB" id="A0A1B3XUW1"/>
<evidence type="ECO:0000313" key="2">
    <source>
        <dbReference type="Proteomes" id="UP000077926"/>
    </source>
</evidence>
<protein>
    <submittedName>
        <fullName evidence="1">Uncharacterized protein</fullName>
    </submittedName>
</protein>
<evidence type="ECO:0000313" key="1">
    <source>
        <dbReference type="EMBL" id="AOH57013.1"/>
    </source>
</evidence>
<dbReference type="Proteomes" id="UP000077926">
    <property type="component" value="Chromosome"/>
</dbReference>
<sequence>MLVDPDGKRAWYGMTLVLNRKRNLYAIKQGFKAVKKSYIGDGYSGAVGRGFGGFHEGTMAYKKNKKSEKKARGRVLKRTKASRIGLKMGGRAIFGPAAMAVDVYTFSRGYYKVI</sequence>
<keyword evidence="2" id="KW-1185">Reference proteome</keyword>
<reference evidence="1 2" key="1">
    <citation type="submission" date="2016-08" db="EMBL/GenBank/DDBJ databases">
        <title>Complete genome sequence of Bacillus muralis G25-68, a strain with toxicity to nematodes.</title>
        <authorList>
            <person name="Zheng Z."/>
        </authorList>
    </citation>
    <scope>NUCLEOTIDE SEQUENCE [LARGE SCALE GENOMIC DNA]</scope>
    <source>
        <strain evidence="1 2">G25-68</strain>
    </source>
</reference>
<accession>A0A1B3XUW1</accession>
<gene>
    <name evidence="1" type="ORF">ABE28_021920</name>
</gene>